<evidence type="ECO:0000313" key="3">
    <source>
        <dbReference type="EMBL" id="WNR42805.1"/>
    </source>
</evidence>
<proteinExistence type="predicted"/>
<name>A0AA96LQ25_9BACL</name>
<feature type="transmembrane region" description="Helical" evidence="1">
    <location>
        <begin position="25"/>
        <end position="48"/>
    </location>
</feature>
<keyword evidence="4" id="KW-1185">Reference proteome</keyword>
<feature type="transmembrane region" description="Helical" evidence="1">
    <location>
        <begin position="55"/>
        <end position="75"/>
    </location>
</feature>
<feature type="domain" description="GGDEF" evidence="2">
    <location>
        <begin position="284"/>
        <end position="419"/>
    </location>
</feature>
<accession>A0AA96LQ25</accession>
<dbReference type="RefSeq" id="WP_314796557.1">
    <property type="nucleotide sequence ID" value="NZ_CP130319.1"/>
</dbReference>
<dbReference type="CDD" id="cd01949">
    <property type="entry name" value="GGDEF"/>
    <property type="match status" value="1"/>
</dbReference>
<dbReference type="PANTHER" id="PTHR45138">
    <property type="entry name" value="REGULATORY COMPONENTS OF SENSORY TRANSDUCTION SYSTEM"/>
    <property type="match status" value="1"/>
</dbReference>
<dbReference type="GO" id="GO:0052621">
    <property type="term" value="F:diguanylate cyclase activity"/>
    <property type="evidence" value="ECO:0007669"/>
    <property type="project" value="UniProtKB-EC"/>
</dbReference>
<dbReference type="Proteomes" id="UP001304650">
    <property type="component" value="Chromosome"/>
</dbReference>
<reference evidence="3" key="1">
    <citation type="submission" date="2022-02" db="EMBL/GenBank/DDBJ databases">
        <title>Paenibacillus sp. MBLB1832 Whole Genome Shotgun Sequencing.</title>
        <authorList>
            <person name="Hwang C.Y."/>
            <person name="Cho E.-S."/>
            <person name="Seo M.-J."/>
        </authorList>
    </citation>
    <scope>NUCLEOTIDE SEQUENCE</scope>
    <source>
        <strain evidence="3">MBLB1832</strain>
    </source>
</reference>
<dbReference type="Gene3D" id="3.30.70.270">
    <property type="match status" value="1"/>
</dbReference>
<dbReference type="InterPro" id="IPR029787">
    <property type="entry name" value="Nucleotide_cyclase"/>
</dbReference>
<dbReference type="Pfam" id="PF00990">
    <property type="entry name" value="GGDEF"/>
    <property type="match status" value="1"/>
</dbReference>
<dbReference type="PROSITE" id="PS50887">
    <property type="entry name" value="GGDEF"/>
    <property type="match status" value="1"/>
</dbReference>
<feature type="transmembrane region" description="Helical" evidence="1">
    <location>
        <begin position="163"/>
        <end position="184"/>
    </location>
</feature>
<feature type="transmembrane region" description="Helical" evidence="1">
    <location>
        <begin position="221"/>
        <end position="242"/>
    </location>
</feature>
<protein>
    <submittedName>
        <fullName evidence="3">GGDEF domain-containing protein</fullName>
        <ecNumber evidence="3">2.7.7.65</ecNumber>
    </submittedName>
</protein>
<dbReference type="InterPro" id="IPR043128">
    <property type="entry name" value="Rev_trsase/Diguanyl_cyclase"/>
</dbReference>
<dbReference type="PANTHER" id="PTHR45138:SF9">
    <property type="entry name" value="DIGUANYLATE CYCLASE DGCM-RELATED"/>
    <property type="match status" value="1"/>
</dbReference>
<keyword evidence="1" id="KW-0812">Transmembrane</keyword>
<gene>
    <name evidence="3" type="ORF">MJB10_16960</name>
</gene>
<evidence type="ECO:0000259" key="2">
    <source>
        <dbReference type="PROSITE" id="PS50887"/>
    </source>
</evidence>
<dbReference type="SMART" id="SM00267">
    <property type="entry name" value="GGDEF"/>
    <property type="match status" value="1"/>
</dbReference>
<dbReference type="NCBIfam" id="TIGR00254">
    <property type="entry name" value="GGDEF"/>
    <property type="match status" value="1"/>
</dbReference>
<organism evidence="3 4">
    <name type="scientific">Paenibacillus roseopurpureus</name>
    <dbReference type="NCBI Taxonomy" id="2918901"/>
    <lineage>
        <taxon>Bacteria</taxon>
        <taxon>Bacillati</taxon>
        <taxon>Bacillota</taxon>
        <taxon>Bacilli</taxon>
        <taxon>Bacillales</taxon>
        <taxon>Paenibacillaceae</taxon>
        <taxon>Paenibacillus</taxon>
    </lineage>
</organism>
<dbReference type="InterPro" id="IPR050469">
    <property type="entry name" value="Diguanylate_Cyclase"/>
</dbReference>
<dbReference type="KEGG" id="proo:MJB10_16960"/>
<keyword evidence="1" id="KW-1133">Transmembrane helix</keyword>
<evidence type="ECO:0000313" key="4">
    <source>
        <dbReference type="Proteomes" id="UP001304650"/>
    </source>
</evidence>
<keyword evidence="3" id="KW-0548">Nucleotidyltransferase</keyword>
<keyword evidence="1" id="KW-0472">Membrane</keyword>
<sequence>MHLKQLALEDLKLPTDKLLYIHHDALLSAIGSLMVATLLLYTVLIYVFHRRNREIGTIILVQFSSLVILASDAAYRSSTHPASIEALVRLSLSGSLLSILAFHWLTQTIINRPYRFASVFLVFFCTVTFVLIWFGGDSIITSTLKPIETSIHPSMVKGPLYPYLNVILFVIATFIIVNYMRFILSPPAMLHEQWPLAAGFLSIYVSYTFGIWHNFFPLVDISAIGPILLVFFTGIFTGKLTYARYETLIQEKEHLFRQISTDNLTGLYNRSFLMHHLQQAPWAGNSFLIFIDMDNFKYLNDTFGHLTGDAALQELGRILQKNSRKQDIPTRFGGDEFLLLLEDCNENEAIVIAVQILHSYELYIQKYAYDRADIQLGLSIGIVPSCYWEASADRVIHQADEFMYKAKKSGKNRIAIATDKDTFRILPLSS</sequence>
<dbReference type="AlphaFoldDB" id="A0AA96LQ25"/>
<dbReference type="EC" id="2.7.7.65" evidence="3"/>
<evidence type="ECO:0000256" key="1">
    <source>
        <dbReference type="SAM" id="Phobius"/>
    </source>
</evidence>
<dbReference type="SUPFAM" id="SSF55073">
    <property type="entry name" value="Nucleotide cyclase"/>
    <property type="match status" value="1"/>
</dbReference>
<feature type="transmembrane region" description="Helical" evidence="1">
    <location>
        <begin position="196"/>
        <end position="215"/>
    </location>
</feature>
<feature type="transmembrane region" description="Helical" evidence="1">
    <location>
        <begin position="87"/>
        <end position="105"/>
    </location>
</feature>
<keyword evidence="3" id="KW-0808">Transferase</keyword>
<dbReference type="InterPro" id="IPR000160">
    <property type="entry name" value="GGDEF_dom"/>
</dbReference>
<feature type="transmembrane region" description="Helical" evidence="1">
    <location>
        <begin position="117"/>
        <end position="136"/>
    </location>
</feature>
<dbReference type="EMBL" id="CP130319">
    <property type="protein sequence ID" value="WNR42805.1"/>
    <property type="molecule type" value="Genomic_DNA"/>
</dbReference>